<dbReference type="AlphaFoldDB" id="A0A4Y0BGH1"/>
<dbReference type="EnsemblMetazoa" id="AFUN019115-RA">
    <property type="protein sequence ID" value="AFUN019115-PA"/>
    <property type="gene ID" value="AFUN019115"/>
</dbReference>
<feature type="domain" description="MYND-type" evidence="6">
    <location>
        <begin position="240"/>
        <end position="280"/>
    </location>
</feature>
<dbReference type="PANTHER" id="PTHR47111">
    <property type="entry name" value="BCDNA.LD29892"/>
    <property type="match status" value="1"/>
</dbReference>
<dbReference type="InterPro" id="IPR001214">
    <property type="entry name" value="SET_dom"/>
</dbReference>
<dbReference type="Gene3D" id="2.170.270.10">
    <property type="entry name" value="SET domain"/>
    <property type="match status" value="1"/>
</dbReference>
<evidence type="ECO:0000256" key="2">
    <source>
        <dbReference type="ARBA" id="ARBA00022771"/>
    </source>
</evidence>
<accession>A0A4Y0BGH1</accession>
<dbReference type="PROSITE" id="PS50280">
    <property type="entry name" value="SET"/>
    <property type="match status" value="1"/>
</dbReference>
<evidence type="ECO:0000259" key="5">
    <source>
        <dbReference type="PROSITE" id="PS50280"/>
    </source>
</evidence>
<organism evidence="7">
    <name type="scientific">Anopheles funestus</name>
    <name type="common">African malaria mosquito</name>
    <dbReference type="NCBI Taxonomy" id="62324"/>
    <lineage>
        <taxon>Eukaryota</taxon>
        <taxon>Metazoa</taxon>
        <taxon>Ecdysozoa</taxon>
        <taxon>Arthropoda</taxon>
        <taxon>Hexapoda</taxon>
        <taxon>Insecta</taxon>
        <taxon>Pterygota</taxon>
        <taxon>Neoptera</taxon>
        <taxon>Endopterygota</taxon>
        <taxon>Diptera</taxon>
        <taxon>Nematocera</taxon>
        <taxon>Culicoidea</taxon>
        <taxon>Culicidae</taxon>
        <taxon>Anophelinae</taxon>
        <taxon>Anopheles</taxon>
    </lineage>
</organism>
<dbReference type="InterPro" id="IPR002893">
    <property type="entry name" value="Znf_MYND"/>
</dbReference>
<dbReference type="PROSITE" id="PS50865">
    <property type="entry name" value="ZF_MYND_2"/>
    <property type="match status" value="1"/>
</dbReference>
<feature type="domain" description="SET" evidence="5">
    <location>
        <begin position="195"/>
        <end position="479"/>
    </location>
</feature>
<evidence type="ECO:0008006" key="8">
    <source>
        <dbReference type="Google" id="ProtNLM"/>
    </source>
</evidence>
<dbReference type="Gene3D" id="1.10.220.160">
    <property type="match status" value="1"/>
</dbReference>
<evidence type="ECO:0000256" key="1">
    <source>
        <dbReference type="ARBA" id="ARBA00022723"/>
    </source>
</evidence>
<evidence type="ECO:0000256" key="4">
    <source>
        <dbReference type="PROSITE-ProRule" id="PRU00134"/>
    </source>
</evidence>
<dbReference type="GO" id="GO:0008270">
    <property type="term" value="F:zinc ion binding"/>
    <property type="evidence" value="ECO:0007669"/>
    <property type="project" value="UniProtKB-KW"/>
</dbReference>
<evidence type="ECO:0000313" key="7">
    <source>
        <dbReference type="EnsemblMetazoa" id="AFUN019115-PA"/>
    </source>
</evidence>
<dbReference type="VEuPathDB" id="VectorBase:AFUN019115"/>
<evidence type="ECO:0000256" key="3">
    <source>
        <dbReference type="ARBA" id="ARBA00022833"/>
    </source>
</evidence>
<dbReference type="SUPFAM" id="SSF144232">
    <property type="entry name" value="HIT/MYND zinc finger-like"/>
    <property type="match status" value="1"/>
</dbReference>
<dbReference type="Pfam" id="PF00856">
    <property type="entry name" value="SET"/>
    <property type="match status" value="1"/>
</dbReference>
<dbReference type="PROSITE" id="PS01360">
    <property type="entry name" value="ZF_MYND_1"/>
    <property type="match status" value="1"/>
</dbReference>
<dbReference type="Gene3D" id="1.25.40.10">
    <property type="entry name" value="Tetratricopeptide repeat domain"/>
    <property type="match status" value="1"/>
</dbReference>
<name>A0A4Y0BGH1_ANOFN</name>
<reference evidence="7" key="1">
    <citation type="submission" date="2020-05" db="UniProtKB">
        <authorList>
            <consortium name="EnsemblMetazoa"/>
        </authorList>
    </citation>
    <scope>IDENTIFICATION</scope>
    <source>
        <strain evidence="7">FUMOZ</strain>
    </source>
</reference>
<proteinExistence type="predicted"/>
<keyword evidence="1" id="KW-0479">Metal-binding</keyword>
<dbReference type="InterPro" id="IPR046341">
    <property type="entry name" value="SET_dom_sf"/>
</dbReference>
<dbReference type="STRING" id="62324.A0A4Y0BGH1"/>
<dbReference type="VEuPathDB" id="VectorBase:AFUN2_002799"/>
<dbReference type="InterPro" id="IPR011990">
    <property type="entry name" value="TPR-like_helical_dom_sf"/>
</dbReference>
<dbReference type="GO" id="GO:0008757">
    <property type="term" value="F:S-adenosylmethionine-dependent methyltransferase activity"/>
    <property type="evidence" value="ECO:0007669"/>
    <property type="project" value="UniProtKB-ARBA"/>
</dbReference>
<keyword evidence="2 4" id="KW-0863">Zinc-finger</keyword>
<dbReference type="Pfam" id="PF01753">
    <property type="entry name" value="zf-MYND"/>
    <property type="match status" value="1"/>
</dbReference>
<dbReference type="GO" id="GO:0008276">
    <property type="term" value="F:protein methyltransferase activity"/>
    <property type="evidence" value="ECO:0007669"/>
    <property type="project" value="UniProtKB-ARBA"/>
</dbReference>
<dbReference type="Gene3D" id="6.10.140.2220">
    <property type="match status" value="1"/>
</dbReference>
<protein>
    <recommendedName>
        <fullName evidence="8">MYND-type domain-containing protein</fullName>
    </recommendedName>
</protein>
<keyword evidence="3" id="KW-0862">Zinc</keyword>
<dbReference type="GO" id="GO:0008170">
    <property type="term" value="F:N-methyltransferase activity"/>
    <property type="evidence" value="ECO:0007669"/>
    <property type="project" value="UniProtKB-ARBA"/>
</dbReference>
<dbReference type="PANTHER" id="PTHR47111:SF1">
    <property type="entry name" value="SET AND MYND DOMAIN-CONTAINING PROTEIN 4"/>
    <property type="match status" value="1"/>
</dbReference>
<dbReference type="SUPFAM" id="SSF82199">
    <property type="entry name" value="SET domain"/>
    <property type="match status" value="1"/>
</dbReference>
<evidence type="ECO:0000259" key="6">
    <source>
        <dbReference type="PROSITE" id="PS50865"/>
    </source>
</evidence>
<sequence>MFRAYDIGETESERKKMLDELLENIFQHCITAEGMDELTNDQFLTIITRKMEPFIHDLMLFLSTDVKDKAQAIAFRAKGNEYFHPTSKEGLGKALIYYNLSIAYAEKGSEERAIAYTNRSMVCLQYERYEECLVNIRLARESNCPERLMEKLNRREAAALDGLLKPHTDTGIEREDVDELKLSYNSHKNVPQMVECLELHRNEEFGRHMVTTRKLKAGDILMIEKPFATMLNDDAKLTRCAHCHDIKPLILIPCEGCTMAMYCSEECLSKAHGQYHRYECAMLKDLWRICGNKDMGGMAGIRTVATAIALFDHDLDEMKDHLNGLDESKVNAFMMDWRTATPKDMYDTVHVLSTNQALRSRKEQAMQIFFATIIHQLMLERTELGEICATNAENRKLLFDLILRHWQISQVNSIVIEEVQLVEDKLEAYRYKYACLSLISMLNHSCVPNVTHIPLYDGRCAVMAVRPIAAGEQLFDCYSFIANDLCKSDRLIHLKKHYQFTCRCGGCALEVEDGDYELDEYMKFMRCIRNLDSISDAISSVISHLNAAERRFLSYKLIEPQLRLPIYVGLQQSAITIALTESKTKSHHHKP</sequence>